<dbReference type="EMBL" id="AP025943">
    <property type="protein sequence ID" value="BDL43808.1"/>
    <property type="molecule type" value="Genomic_DNA"/>
</dbReference>
<dbReference type="PROSITE" id="PS51257">
    <property type="entry name" value="PROKAR_LIPOPROTEIN"/>
    <property type="match status" value="1"/>
</dbReference>
<feature type="region of interest" description="Disordered" evidence="3">
    <location>
        <begin position="283"/>
        <end position="309"/>
    </location>
</feature>
<feature type="chain" id="PRO_5047394328" description="Tetratricopeptide repeat protein" evidence="4">
    <location>
        <begin position="32"/>
        <end position="887"/>
    </location>
</feature>
<dbReference type="Gene3D" id="1.25.40.10">
    <property type="entry name" value="Tetratricopeptide repeat domain"/>
    <property type="match status" value="3"/>
</dbReference>
<evidence type="ECO:0000256" key="4">
    <source>
        <dbReference type="SAM" id="SignalP"/>
    </source>
</evidence>
<keyword evidence="4" id="KW-0732">Signal</keyword>
<name>A0ABM7ZGE8_9BACT</name>
<reference evidence="5" key="1">
    <citation type="submission" date="2022-06" db="EMBL/GenBank/DDBJ databases">
        <title>Akkermansia biwalacus sp. nov., an anaerobic mucin-degrading bacterium isolated from human intestine.</title>
        <authorList>
            <person name="Kobayashi Y."/>
            <person name="Inoue S."/>
            <person name="Kawahara T."/>
            <person name="Kohda N."/>
        </authorList>
    </citation>
    <scope>NUCLEOTIDE SEQUENCE</scope>
    <source>
        <strain evidence="5">WON2089</strain>
    </source>
</reference>
<evidence type="ECO:0008006" key="7">
    <source>
        <dbReference type="Google" id="ProtNLM"/>
    </source>
</evidence>
<dbReference type="InterPro" id="IPR019734">
    <property type="entry name" value="TPR_rpt"/>
</dbReference>
<proteinExistence type="predicted"/>
<organism evidence="5 6">
    <name type="scientific">Akkermansia biwaensis</name>
    <dbReference type="NCBI Taxonomy" id="2946555"/>
    <lineage>
        <taxon>Bacteria</taxon>
        <taxon>Pseudomonadati</taxon>
        <taxon>Verrucomicrobiota</taxon>
        <taxon>Verrucomicrobiia</taxon>
        <taxon>Verrucomicrobiales</taxon>
        <taxon>Akkermansiaceae</taxon>
        <taxon>Akkermansia</taxon>
    </lineage>
</organism>
<feature type="compositionally biased region" description="Low complexity" evidence="3">
    <location>
        <begin position="872"/>
        <end position="887"/>
    </location>
</feature>
<feature type="region of interest" description="Disordered" evidence="3">
    <location>
        <begin position="867"/>
        <end position="887"/>
    </location>
</feature>
<evidence type="ECO:0000256" key="1">
    <source>
        <dbReference type="ARBA" id="ARBA00022737"/>
    </source>
</evidence>
<evidence type="ECO:0000313" key="6">
    <source>
        <dbReference type="Proteomes" id="UP001062263"/>
    </source>
</evidence>
<feature type="signal peptide" evidence="4">
    <location>
        <begin position="1"/>
        <end position="31"/>
    </location>
</feature>
<keyword evidence="6" id="KW-1185">Reference proteome</keyword>
<dbReference type="Pfam" id="PF13174">
    <property type="entry name" value="TPR_6"/>
    <property type="match status" value="1"/>
</dbReference>
<dbReference type="SUPFAM" id="SSF81901">
    <property type="entry name" value="HCP-like"/>
    <property type="match status" value="1"/>
</dbReference>
<dbReference type="InterPro" id="IPR011990">
    <property type="entry name" value="TPR-like_helical_dom_sf"/>
</dbReference>
<evidence type="ECO:0000256" key="2">
    <source>
        <dbReference type="ARBA" id="ARBA00022803"/>
    </source>
</evidence>
<sequence length="887" mass="97132">MQIPSTRHHTIPAAMAACAAFLLSLGGLSSAASGNTPPPASALSQDEQALLKNKKYQQGLKDLAAHLPLEASKNFQESLKTKNLSESQKAIIRPFLAEALIRAHKTDEGLSLWEQLPDSVLKSYWTAMGLFNKGYFTRALEKLSSIPDSDPLSVYAFQLKAQLARQLGDQQLLVESLIRLGRTDSPSVSHTANILLADTLAGMQNYTEAQAILEQVKNSLSGTEKPPILLPYAELVDGKISVIQGNVDQAIKTFASIADNTSYPAKIRDLARVALAEGEILREKRNPGQAEEEARAQQPEEENIHTAGTGEDRLITFIGGKADSPLLMDAFNILLRENTFRTDPQALEKLTGWVNSKDATRQPAAMYAMGSLLLEKGDLAGAIKLAGDGLAKYPQNVPVQTLCLNIITALLEKGRTEDAERLISKYPGTSAGIIFQQGALAFQKGDYPLAQKLFREASRRGTEKTAETALFNENLSALHANDAKGAAALVREAAGSAKLREHILFEQAHYAAKRMNPEATELLAGFVAVAEDPALKTQARLDQAEVALNLNPPDIQTVQSTLPLLEKEQLTPDQAMQLGRLKILLAENLQEWTEAIQACRQTIVLDKDGKQADALYLKLGELLYKNGDFHEAQLVLQPFPSKYPDSPLKAAALFLAGKAAQQSNTVNTLEAALTIFQTLGAGTTQFAQAAKIEEASVLLRMGKADQCIAVLDELLSKPLPRYMRLLALSIQADAWVTKEDTHSDTLRKAINLCTEILNTPNLGLAWKFKTLTQRAQFYERLNDQEKALDDYASVLVHTPSGSSANKRRDWHWFYNAGFASIRLMGQAQNWDGALALARKLAQTSGPRAREAAAYARRIQLEHFIWQEDPAETEQPPEMQAAPEQAPQ</sequence>
<dbReference type="SMART" id="SM00028">
    <property type="entry name" value="TPR"/>
    <property type="match status" value="3"/>
</dbReference>
<accession>A0ABM7ZGE8</accession>
<gene>
    <name evidence="5" type="ORF">Abiwalacus_13820</name>
</gene>
<keyword evidence="2" id="KW-0802">TPR repeat</keyword>
<evidence type="ECO:0000256" key="3">
    <source>
        <dbReference type="SAM" id="MobiDB-lite"/>
    </source>
</evidence>
<keyword evidence="1" id="KW-0677">Repeat</keyword>
<dbReference type="SUPFAM" id="SSF48452">
    <property type="entry name" value="TPR-like"/>
    <property type="match status" value="1"/>
</dbReference>
<dbReference type="RefSeq" id="WP_215436751.1">
    <property type="nucleotide sequence ID" value="NZ_AP025943.1"/>
</dbReference>
<dbReference type="PANTHER" id="PTHR44858">
    <property type="entry name" value="TETRATRICOPEPTIDE REPEAT PROTEIN 6"/>
    <property type="match status" value="1"/>
</dbReference>
<protein>
    <recommendedName>
        <fullName evidence="7">Tetratricopeptide repeat protein</fullName>
    </recommendedName>
</protein>
<dbReference type="PANTHER" id="PTHR44858:SF1">
    <property type="entry name" value="UDP-N-ACETYLGLUCOSAMINE--PEPTIDE N-ACETYLGLUCOSAMINYLTRANSFERASE SPINDLY-RELATED"/>
    <property type="match status" value="1"/>
</dbReference>
<dbReference type="Proteomes" id="UP001062263">
    <property type="component" value="Chromosome"/>
</dbReference>
<evidence type="ECO:0000313" key="5">
    <source>
        <dbReference type="EMBL" id="BDL43808.1"/>
    </source>
</evidence>
<dbReference type="InterPro" id="IPR050498">
    <property type="entry name" value="Ycf3"/>
</dbReference>